<sequence>MAPLVAGPDSFPRPLSDPLDSNLKVALPSNPPDPPVPPDPPHDTLVTGFLWLYDFWATLTFPHKFSDPKIVMLLWPLLVPLWYMCGPLLQYAVVHLLRILAKIGELDDLLEFGKLGHEFMISWDVQLLVHGRIVSGPPGCLDVSSIFLDISPGRHDLDCWKSKRPILCSHLVLGKEVSWLDWNSLQ</sequence>
<dbReference type="AlphaFoldDB" id="A0A8S9IHB4"/>
<feature type="transmembrane region" description="Helical" evidence="2">
    <location>
        <begin position="73"/>
        <end position="94"/>
    </location>
</feature>
<keyword evidence="2" id="KW-0812">Transmembrane</keyword>
<feature type="region of interest" description="Disordered" evidence="1">
    <location>
        <begin position="1"/>
        <end position="39"/>
    </location>
</feature>
<comment type="caution">
    <text evidence="3">The sequence shown here is derived from an EMBL/GenBank/DDBJ whole genome shotgun (WGS) entry which is preliminary data.</text>
</comment>
<evidence type="ECO:0000256" key="1">
    <source>
        <dbReference type="SAM" id="MobiDB-lite"/>
    </source>
</evidence>
<keyword evidence="2" id="KW-0472">Membrane</keyword>
<dbReference type="Proteomes" id="UP000712281">
    <property type="component" value="Unassembled WGS sequence"/>
</dbReference>
<keyword evidence="2" id="KW-1133">Transmembrane helix</keyword>
<evidence type="ECO:0000256" key="2">
    <source>
        <dbReference type="SAM" id="Phobius"/>
    </source>
</evidence>
<accession>A0A8S9IHB4</accession>
<name>A0A8S9IHB4_BRACR</name>
<reference evidence="3" key="1">
    <citation type="submission" date="2019-12" db="EMBL/GenBank/DDBJ databases">
        <title>Genome sequencing and annotation of Brassica cretica.</title>
        <authorList>
            <person name="Studholme D.J."/>
            <person name="Sarris P.F."/>
        </authorList>
    </citation>
    <scope>NUCLEOTIDE SEQUENCE</scope>
    <source>
        <strain evidence="3">PFS-001/15</strain>
        <tissue evidence="3">Leaf</tissue>
    </source>
</reference>
<proteinExistence type="predicted"/>
<evidence type="ECO:0000313" key="4">
    <source>
        <dbReference type="Proteomes" id="UP000712281"/>
    </source>
</evidence>
<feature type="compositionally biased region" description="Pro residues" evidence="1">
    <location>
        <begin position="29"/>
        <end position="39"/>
    </location>
</feature>
<evidence type="ECO:0000313" key="3">
    <source>
        <dbReference type="EMBL" id="KAF2568715.1"/>
    </source>
</evidence>
<organism evidence="3 4">
    <name type="scientific">Brassica cretica</name>
    <name type="common">Mustard</name>
    <dbReference type="NCBI Taxonomy" id="69181"/>
    <lineage>
        <taxon>Eukaryota</taxon>
        <taxon>Viridiplantae</taxon>
        <taxon>Streptophyta</taxon>
        <taxon>Embryophyta</taxon>
        <taxon>Tracheophyta</taxon>
        <taxon>Spermatophyta</taxon>
        <taxon>Magnoliopsida</taxon>
        <taxon>eudicotyledons</taxon>
        <taxon>Gunneridae</taxon>
        <taxon>Pentapetalae</taxon>
        <taxon>rosids</taxon>
        <taxon>malvids</taxon>
        <taxon>Brassicales</taxon>
        <taxon>Brassicaceae</taxon>
        <taxon>Brassiceae</taxon>
        <taxon>Brassica</taxon>
    </lineage>
</organism>
<protein>
    <submittedName>
        <fullName evidence="3">Uncharacterized protein</fullName>
    </submittedName>
</protein>
<dbReference type="EMBL" id="QGKW02001911">
    <property type="protein sequence ID" value="KAF2568715.1"/>
    <property type="molecule type" value="Genomic_DNA"/>
</dbReference>
<gene>
    <name evidence="3" type="ORF">F2Q68_00027173</name>
</gene>